<evidence type="ECO:0000256" key="1">
    <source>
        <dbReference type="SAM" id="MobiDB-lite"/>
    </source>
</evidence>
<evidence type="ECO:0000313" key="2">
    <source>
        <dbReference type="EMBL" id="MBF5059044.1"/>
    </source>
</evidence>
<accession>A0ABS0AY34</accession>
<gene>
    <name evidence="2" type="ORF">NEPTK9_000549</name>
</gene>
<protein>
    <recommendedName>
        <fullName evidence="4">OTU domain-containing protein</fullName>
    </recommendedName>
</protein>
<feature type="region of interest" description="Disordered" evidence="1">
    <location>
        <begin position="688"/>
        <end position="710"/>
    </location>
</feature>
<comment type="caution">
    <text evidence="2">The sequence shown here is derived from an EMBL/GenBank/DDBJ whole genome shotgun (WGS) entry which is preliminary data.</text>
</comment>
<evidence type="ECO:0008006" key="4">
    <source>
        <dbReference type="Google" id="ProtNLM"/>
    </source>
</evidence>
<proteinExistence type="predicted"/>
<keyword evidence="3" id="KW-1185">Reference proteome</keyword>
<sequence length="758" mass="87373">MSGSSNFFPKNPSLLSGWNAFQKAVDPLIKATSFEPKIATERSEELYKIAKNYRSAIFEDKSAKTLTQKQLSKEERTQILYEKQKAFQKALIEKNIPFPMILKALEILSSQEVQCFDQLKCSLSKTSRIFLELFIYKCSIEKRHIYKSTVTDIQKQLKKVLSTLPKKEVETRFALQCSAAATKKLEPGKGKWTEVVRDHRSPIAKGIAEMALSASPTSINLSVLVSPLVDLSVRIYKEIEEKWYKDIWALSWHGAENVPDETAFNHLSPFLEDADKHKYLAQQASYLFMQIIQSPEADLKLKRRVFEGNFPSLLTLSQIEKQEIKLFGKITLRKDPFWRVRYVTIKHLATLVKEKDPNFEKASLRKLAARFHREKHPYLDDLLSSTILGLIYENQDKQPIKSSDIDGKIKKSQSREQEVDEKIRLYNKNLVPNRRKLNTTTRGDGACAIHALLGKKIKNEYVFYSPKPTGDVQRDAKDHFVNAFQEAVKQAHFKKEIIDCLDEYFSRESKDYRSLIAGLDLSSSQKQDLYSFYVQVLDSPEIDKELFELLRKAASATKGWDKLEDQELAQQLKKDQKQCLDAFEPVRKQVFSWAKEKGIKALDATKKNLRKFERSRDKTKRNYLLEHRSKYFAGIKPSSYYLTDNELKLASLLFNKQVTLISRGTKRTIGSSTGEEVTILHEGLHYSRIDSSERQEQGTSTQNAQLTKVDRDEYAKHEKLLYLEKEGLEAQQHRLKRLKTMLEKSSNALSSSSSSNNN</sequence>
<organism evidence="2 3">
    <name type="scientific">Candidatus Neptunichlamydia vexilliferae</name>
    <dbReference type="NCBI Taxonomy" id="1651774"/>
    <lineage>
        <taxon>Bacteria</taxon>
        <taxon>Pseudomonadati</taxon>
        <taxon>Chlamydiota</taxon>
        <taxon>Chlamydiia</taxon>
        <taxon>Parachlamydiales</taxon>
        <taxon>Simkaniaceae</taxon>
        <taxon>Candidatus Neptunichlamydia</taxon>
    </lineage>
</organism>
<dbReference type="EMBL" id="JAAEJV010000009">
    <property type="protein sequence ID" value="MBF5059044.1"/>
    <property type="molecule type" value="Genomic_DNA"/>
</dbReference>
<feature type="compositionally biased region" description="Polar residues" evidence="1">
    <location>
        <begin position="697"/>
        <end position="706"/>
    </location>
</feature>
<reference evidence="2 3" key="1">
    <citation type="submission" date="2020-01" db="EMBL/GenBank/DDBJ databases">
        <title>Draft genome sequence of Cand. Neptunochlamydia vexilliferae K9.</title>
        <authorList>
            <person name="Schulz F."/>
            <person name="Koestlbacher S."/>
            <person name="Wascher F."/>
            <person name="Pizzetti I."/>
            <person name="Horn M."/>
        </authorList>
    </citation>
    <scope>NUCLEOTIDE SEQUENCE [LARGE SCALE GENOMIC DNA]</scope>
    <source>
        <strain evidence="2 3">K9</strain>
    </source>
</reference>
<dbReference type="RefSeq" id="WP_194847346.1">
    <property type="nucleotide sequence ID" value="NZ_JAAEJV010000009.1"/>
</dbReference>
<evidence type="ECO:0000313" key="3">
    <source>
        <dbReference type="Proteomes" id="UP001194714"/>
    </source>
</evidence>
<name>A0ABS0AY34_9BACT</name>
<dbReference type="Proteomes" id="UP001194714">
    <property type="component" value="Unassembled WGS sequence"/>
</dbReference>